<protein>
    <submittedName>
        <fullName evidence="1">HYPOTHETICAL Modification methylase Sau96I</fullName>
    </submittedName>
</protein>
<dbReference type="KEGG" id="mco:MCJ_001290"/>
<reference evidence="2" key="1">
    <citation type="journal article" date="2009" name="BMC Bioinformatics">
        <title>The Mycoplasma conjunctivae genome sequencing, annotation and analysis.</title>
        <authorList>
            <person name="Calderon-Copete S.P."/>
            <person name="Wigger G."/>
            <person name="Wunderlin C."/>
            <person name="Schmidheini T."/>
            <person name="Frey J."/>
            <person name="Quail M.A."/>
            <person name="Falquet L."/>
        </authorList>
    </citation>
    <scope>NUCLEOTIDE SEQUENCE [LARGE SCALE GENOMIC DNA]</scope>
    <source>
        <strain evidence="2">ATCC 25834 / NCTC 10147 / HRC/581</strain>
    </source>
</reference>
<dbReference type="eggNOG" id="COG0270">
    <property type="taxonomic scope" value="Bacteria"/>
</dbReference>
<sequence>MGTQYSIKKQQLFAQILAGGCWVDLDKNLVKDYMKKAWYSPEGKRGILRRLSLAEPSLTILTSLQMKQT</sequence>
<organism evidence="1 2">
    <name type="scientific">Mesomycoplasma conjunctivae (strain ATCC 25834 / NCTC 10147 / HRC/581)</name>
    <name type="common">Mycoplasma conjunctivae</name>
    <dbReference type="NCBI Taxonomy" id="572263"/>
    <lineage>
        <taxon>Bacteria</taxon>
        <taxon>Bacillati</taxon>
        <taxon>Mycoplasmatota</taxon>
        <taxon>Mycoplasmoidales</taxon>
        <taxon>Metamycoplasmataceae</taxon>
        <taxon>Mesomycoplasma</taxon>
    </lineage>
</organism>
<dbReference type="Proteomes" id="UP000001491">
    <property type="component" value="Chromosome"/>
</dbReference>
<dbReference type="EMBL" id="FM864216">
    <property type="protein sequence ID" value="CAT04819.1"/>
    <property type="molecule type" value="Genomic_DNA"/>
</dbReference>
<proteinExistence type="predicted"/>
<dbReference type="GO" id="GO:0032259">
    <property type="term" value="P:methylation"/>
    <property type="evidence" value="ECO:0007669"/>
    <property type="project" value="UniProtKB-KW"/>
</dbReference>
<dbReference type="HOGENOM" id="CLU_2771428_0_0_14"/>
<evidence type="ECO:0000313" key="2">
    <source>
        <dbReference type="Proteomes" id="UP000001491"/>
    </source>
</evidence>
<keyword evidence="2" id="KW-1185">Reference proteome</keyword>
<evidence type="ECO:0000313" key="1">
    <source>
        <dbReference type="EMBL" id="CAT04819.1"/>
    </source>
</evidence>
<dbReference type="AlphaFoldDB" id="C5J5T0"/>
<keyword evidence="1" id="KW-0808">Transferase</keyword>
<keyword evidence="1" id="KW-0489">Methyltransferase</keyword>
<accession>C5J5T0</accession>
<gene>
    <name evidence="1" type="ordered locus">MCJ_001290</name>
</gene>
<dbReference type="GO" id="GO:0008168">
    <property type="term" value="F:methyltransferase activity"/>
    <property type="evidence" value="ECO:0007669"/>
    <property type="project" value="UniProtKB-KW"/>
</dbReference>
<name>C5J5T0_MESCH</name>